<feature type="domain" description="Methyltransferase type 11" evidence="1">
    <location>
        <begin position="47"/>
        <end position="130"/>
    </location>
</feature>
<dbReference type="InterPro" id="IPR029063">
    <property type="entry name" value="SAM-dependent_MTases_sf"/>
</dbReference>
<accession>A0ABR6Z7D8</accession>
<evidence type="ECO:0000313" key="2">
    <source>
        <dbReference type="EMBL" id="MBC3907669.1"/>
    </source>
</evidence>
<reference evidence="2 3" key="1">
    <citation type="submission" date="2020-08" db="EMBL/GenBank/DDBJ databases">
        <title>Novel species isolated from subtropical streams in China.</title>
        <authorList>
            <person name="Lu H."/>
        </authorList>
    </citation>
    <scope>NUCLEOTIDE SEQUENCE [LARGE SCALE GENOMIC DNA]</scope>
    <source>
        <strain evidence="2 3">NL8W</strain>
    </source>
</reference>
<keyword evidence="2" id="KW-0808">Transferase</keyword>
<dbReference type="InterPro" id="IPR013216">
    <property type="entry name" value="Methyltransf_11"/>
</dbReference>
<proteinExistence type="predicted"/>
<name>A0ABR6Z7D8_9BURK</name>
<comment type="caution">
    <text evidence="2">The sequence shown here is derived from an EMBL/GenBank/DDBJ whole genome shotgun (WGS) entry which is preliminary data.</text>
</comment>
<evidence type="ECO:0000313" key="3">
    <source>
        <dbReference type="Proteomes" id="UP000646911"/>
    </source>
</evidence>
<protein>
    <submittedName>
        <fullName evidence="2">Methyltransferase domain-containing protein</fullName>
    </submittedName>
</protein>
<dbReference type="SUPFAM" id="SSF53335">
    <property type="entry name" value="S-adenosyl-L-methionine-dependent methyltransferases"/>
    <property type="match status" value="1"/>
</dbReference>
<dbReference type="EMBL" id="JACOFX010000003">
    <property type="protein sequence ID" value="MBC3907669.1"/>
    <property type="molecule type" value="Genomic_DNA"/>
</dbReference>
<keyword evidence="3" id="KW-1185">Reference proteome</keyword>
<dbReference type="GO" id="GO:0008168">
    <property type="term" value="F:methyltransferase activity"/>
    <property type="evidence" value="ECO:0007669"/>
    <property type="project" value="UniProtKB-KW"/>
</dbReference>
<organism evidence="2 3">
    <name type="scientific">Undibacterium umbellatum</name>
    <dbReference type="NCBI Taxonomy" id="2762300"/>
    <lineage>
        <taxon>Bacteria</taxon>
        <taxon>Pseudomonadati</taxon>
        <taxon>Pseudomonadota</taxon>
        <taxon>Betaproteobacteria</taxon>
        <taxon>Burkholderiales</taxon>
        <taxon>Oxalobacteraceae</taxon>
        <taxon>Undibacterium</taxon>
    </lineage>
</organism>
<dbReference type="RefSeq" id="WP_186953219.1">
    <property type="nucleotide sequence ID" value="NZ_JACOFX010000003.1"/>
</dbReference>
<dbReference type="GO" id="GO:0032259">
    <property type="term" value="P:methylation"/>
    <property type="evidence" value="ECO:0007669"/>
    <property type="project" value="UniProtKB-KW"/>
</dbReference>
<evidence type="ECO:0000259" key="1">
    <source>
        <dbReference type="Pfam" id="PF08241"/>
    </source>
</evidence>
<gene>
    <name evidence="2" type="ORF">H8L47_08830</name>
</gene>
<dbReference type="Proteomes" id="UP000646911">
    <property type="component" value="Unassembled WGS sequence"/>
</dbReference>
<keyword evidence="2" id="KW-0489">Methyltransferase</keyword>
<dbReference type="Gene3D" id="3.40.50.150">
    <property type="entry name" value="Vaccinia Virus protein VP39"/>
    <property type="match status" value="1"/>
</dbReference>
<sequence>MHVNKISGTEGYAETADYLVNQWQEISFEEHHATVLHLLPTAPCRVLDIGSGIGKDAAAFAAMGHSVVAVEPTRELRLPGIALHDAPNICWLDDSLPDLSRLCAMNQTFDLIMLSAVWMHLDATQRQHAMPRLAGLMNASATLILSLRHGPIPVGRRMFDVSAEETMELAAMQNLLPILNVRTASIQKLNQQSGVKWTRLAFRRFLS</sequence>
<dbReference type="Pfam" id="PF08241">
    <property type="entry name" value="Methyltransf_11"/>
    <property type="match status" value="1"/>
</dbReference>